<organism evidence="2 3">
    <name type="scientific">candidate division WWE3 bacterium GW2011_GWC1_41_7</name>
    <dbReference type="NCBI Taxonomy" id="1619119"/>
    <lineage>
        <taxon>Bacteria</taxon>
        <taxon>Katanobacteria</taxon>
    </lineage>
</organism>
<evidence type="ECO:0000256" key="1">
    <source>
        <dbReference type="SAM" id="Phobius"/>
    </source>
</evidence>
<evidence type="ECO:0000313" key="2">
    <source>
        <dbReference type="EMBL" id="KKS20675.1"/>
    </source>
</evidence>
<protein>
    <submittedName>
        <fullName evidence="2">Uncharacterized protein</fullName>
    </submittedName>
</protein>
<name>A0A0G0X6V5_UNCKA</name>
<reference evidence="2 3" key="1">
    <citation type="journal article" date="2015" name="Nature">
        <title>rRNA introns, odd ribosomes, and small enigmatic genomes across a large radiation of phyla.</title>
        <authorList>
            <person name="Brown C.T."/>
            <person name="Hug L.A."/>
            <person name="Thomas B.C."/>
            <person name="Sharon I."/>
            <person name="Castelle C.J."/>
            <person name="Singh A."/>
            <person name="Wilkins M.J."/>
            <person name="Williams K.H."/>
            <person name="Banfield J.F."/>
        </authorList>
    </citation>
    <scope>NUCLEOTIDE SEQUENCE [LARGE SCALE GENOMIC DNA]</scope>
</reference>
<dbReference type="AlphaFoldDB" id="A0A0G0X6V5"/>
<evidence type="ECO:0000313" key="3">
    <source>
        <dbReference type="Proteomes" id="UP000034507"/>
    </source>
</evidence>
<feature type="transmembrane region" description="Helical" evidence="1">
    <location>
        <begin position="6"/>
        <end position="27"/>
    </location>
</feature>
<keyword evidence="1" id="KW-0472">Membrane</keyword>
<sequence>MWPYIVSINILPIIFHLVVLVIGVLVIGGKKTLLRIKSIFAKNRRAK</sequence>
<keyword evidence="1" id="KW-0812">Transmembrane</keyword>
<accession>A0A0G0X6V5</accession>
<dbReference type="EMBL" id="LCBX01000020">
    <property type="protein sequence ID" value="KKS20675.1"/>
    <property type="molecule type" value="Genomic_DNA"/>
</dbReference>
<gene>
    <name evidence="2" type="ORF">UU77_C0020G0002</name>
</gene>
<dbReference type="Proteomes" id="UP000034507">
    <property type="component" value="Unassembled WGS sequence"/>
</dbReference>
<comment type="caution">
    <text evidence="2">The sequence shown here is derived from an EMBL/GenBank/DDBJ whole genome shotgun (WGS) entry which is preliminary data.</text>
</comment>
<keyword evidence="1" id="KW-1133">Transmembrane helix</keyword>
<proteinExistence type="predicted"/>